<dbReference type="GO" id="GO:0004850">
    <property type="term" value="F:uridine phosphorylase activity"/>
    <property type="evidence" value="ECO:0007669"/>
    <property type="project" value="RHEA"/>
</dbReference>
<comment type="catalytic activity">
    <reaction evidence="3">
        <text>xanthosine + phosphate = alpha-D-ribose 1-phosphate + xanthine</text>
        <dbReference type="Rhea" id="RHEA:27638"/>
        <dbReference type="ChEBI" id="CHEBI:17712"/>
        <dbReference type="ChEBI" id="CHEBI:18107"/>
        <dbReference type="ChEBI" id="CHEBI:43474"/>
        <dbReference type="ChEBI" id="CHEBI:57720"/>
        <dbReference type="EC" id="2.4.2.1"/>
    </reaction>
</comment>
<dbReference type="AlphaFoldDB" id="A0A5B0VPM1"/>
<dbReference type="EC" id="2.4.2.1" evidence="3"/>
<comment type="caution">
    <text evidence="4">The sequence shown here is derived from an EMBL/GenBank/DDBJ whole genome shotgun (WGS) entry which is preliminary data.</text>
</comment>
<dbReference type="FunFam" id="2.60.120.10:FF:000016">
    <property type="entry name" value="Pyrimidine/purine nucleoside phosphorylase"/>
    <property type="match status" value="1"/>
</dbReference>
<dbReference type="InterPro" id="IPR011051">
    <property type="entry name" value="RmlC_Cupin_sf"/>
</dbReference>
<name>A0A5B0VPM1_9GAMM</name>
<evidence type="ECO:0000256" key="3">
    <source>
        <dbReference type="HAMAP-Rule" id="MF_01537"/>
    </source>
</evidence>
<keyword evidence="2 3" id="KW-0808">Transferase</keyword>
<dbReference type="EC" id="2.4.2.2" evidence="3"/>
<dbReference type="GO" id="GO:0005829">
    <property type="term" value="C:cytosol"/>
    <property type="evidence" value="ECO:0007669"/>
    <property type="project" value="TreeGrafter"/>
</dbReference>
<dbReference type="RefSeq" id="WP_149598855.1">
    <property type="nucleotide sequence ID" value="NZ_VTUU01000001.1"/>
</dbReference>
<comment type="catalytic activity">
    <reaction evidence="3">
        <text>adenosine + phosphate = alpha-D-ribose 1-phosphate + adenine</text>
        <dbReference type="Rhea" id="RHEA:27642"/>
        <dbReference type="ChEBI" id="CHEBI:16335"/>
        <dbReference type="ChEBI" id="CHEBI:16708"/>
        <dbReference type="ChEBI" id="CHEBI:43474"/>
        <dbReference type="ChEBI" id="CHEBI:57720"/>
        <dbReference type="EC" id="2.4.2.1"/>
    </reaction>
</comment>
<comment type="catalytic activity">
    <reaction evidence="3">
        <text>thymidine + phosphate = 2-deoxy-alpha-D-ribose 1-phosphate + thymine</text>
        <dbReference type="Rhea" id="RHEA:16037"/>
        <dbReference type="ChEBI" id="CHEBI:17748"/>
        <dbReference type="ChEBI" id="CHEBI:17821"/>
        <dbReference type="ChEBI" id="CHEBI:43474"/>
        <dbReference type="ChEBI" id="CHEBI:57259"/>
        <dbReference type="EC" id="2.4.2.2"/>
    </reaction>
</comment>
<keyword evidence="5" id="KW-1185">Reference proteome</keyword>
<dbReference type="PANTHER" id="PTHR36540">
    <property type="entry name" value="PYRIMIDINE/PURINE NUCLEOSIDE PHOSPHORYLASE"/>
    <property type="match status" value="1"/>
</dbReference>
<dbReference type="InterPro" id="IPR009664">
    <property type="entry name" value="Ppnp"/>
</dbReference>
<evidence type="ECO:0000256" key="1">
    <source>
        <dbReference type="ARBA" id="ARBA00022676"/>
    </source>
</evidence>
<organism evidence="4 5">
    <name type="scientific">Marinobacter salinexigens</name>
    <dbReference type="NCBI Taxonomy" id="2919747"/>
    <lineage>
        <taxon>Bacteria</taxon>
        <taxon>Pseudomonadati</taxon>
        <taxon>Pseudomonadota</taxon>
        <taxon>Gammaproteobacteria</taxon>
        <taxon>Pseudomonadales</taxon>
        <taxon>Marinobacteraceae</taxon>
        <taxon>Marinobacter</taxon>
    </lineage>
</organism>
<evidence type="ECO:0000256" key="2">
    <source>
        <dbReference type="ARBA" id="ARBA00022679"/>
    </source>
</evidence>
<dbReference type="PANTHER" id="PTHR36540:SF1">
    <property type="entry name" value="PYRIMIDINE_PURINE NUCLEOSIDE PHOSPHORYLASE"/>
    <property type="match status" value="1"/>
</dbReference>
<dbReference type="GO" id="GO:0004731">
    <property type="term" value="F:purine-nucleoside phosphorylase activity"/>
    <property type="evidence" value="ECO:0007669"/>
    <property type="project" value="UniProtKB-UniRule"/>
</dbReference>
<dbReference type="HAMAP" id="MF_01537">
    <property type="entry name" value="Nucleos_phosphorylase_PpnP"/>
    <property type="match status" value="1"/>
</dbReference>
<keyword evidence="1 3" id="KW-0328">Glycosyltransferase</keyword>
<comment type="catalytic activity">
    <reaction evidence="3">
        <text>inosine + phosphate = alpha-D-ribose 1-phosphate + hypoxanthine</text>
        <dbReference type="Rhea" id="RHEA:27646"/>
        <dbReference type="ChEBI" id="CHEBI:17368"/>
        <dbReference type="ChEBI" id="CHEBI:17596"/>
        <dbReference type="ChEBI" id="CHEBI:43474"/>
        <dbReference type="ChEBI" id="CHEBI:57720"/>
        <dbReference type="EC" id="2.4.2.1"/>
    </reaction>
</comment>
<comment type="catalytic activity">
    <reaction evidence="3">
        <text>uridine + phosphate = alpha-D-ribose 1-phosphate + uracil</text>
        <dbReference type="Rhea" id="RHEA:24388"/>
        <dbReference type="ChEBI" id="CHEBI:16704"/>
        <dbReference type="ChEBI" id="CHEBI:17568"/>
        <dbReference type="ChEBI" id="CHEBI:43474"/>
        <dbReference type="ChEBI" id="CHEBI:57720"/>
        <dbReference type="EC" id="2.4.2.2"/>
    </reaction>
</comment>
<comment type="catalytic activity">
    <reaction evidence="3">
        <text>guanosine + phosphate = alpha-D-ribose 1-phosphate + guanine</text>
        <dbReference type="Rhea" id="RHEA:13233"/>
        <dbReference type="ChEBI" id="CHEBI:16235"/>
        <dbReference type="ChEBI" id="CHEBI:16750"/>
        <dbReference type="ChEBI" id="CHEBI:43474"/>
        <dbReference type="ChEBI" id="CHEBI:57720"/>
        <dbReference type="EC" id="2.4.2.1"/>
    </reaction>
</comment>
<dbReference type="GO" id="GO:0009032">
    <property type="term" value="F:thymidine phosphorylase activity"/>
    <property type="evidence" value="ECO:0007669"/>
    <property type="project" value="RHEA"/>
</dbReference>
<dbReference type="Gene3D" id="2.60.120.10">
    <property type="entry name" value="Jelly Rolls"/>
    <property type="match status" value="1"/>
</dbReference>
<sequence>MLTVNEYFDGNAKSIAFQTATLPATVGVISPGEYEFGTTKKETMTVISGALTVLLPGMDEWMTYGSGESFDVAAQASFKAKTDIDTAYLCTYE</sequence>
<evidence type="ECO:0000313" key="5">
    <source>
        <dbReference type="Proteomes" id="UP000323161"/>
    </source>
</evidence>
<evidence type="ECO:0000313" key="4">
    <source>
        <dbReference type="EMBL" id="KAA1176228.1"/>
    </source>
</evidence>
<comment type="function">
    <text evidence="3">Catalyzes the phosphorolysis of diverse nucleosides, yielding D-ribose 1-phosphate and the respective free bases. Can use uridine, adenosine, guanosine, cytidine, thymidine, inosine and xanthosine as substrates. Also catalyzes the reverse reactions.</text>
</comment>
<comment type="similarity">
    <text evidence="3">Belongs to the nucleoside phosphorylase PpnP family.</text>
</comment>
<accession>A0A5B0VPM1</accession>
<dbReference type="Pfam" id="PF06865">
    <property type="entry name" value="Ppnp"/>
    <property type="match status" value="1"/>
</dbReference>
<comment type="catalytic activity">
    <reaction evidence="3">
        <text>cytidine + phosphate = cytosine + alpha-D-ribose 1-phosphate</text>
        <dbReference type="Rhea" id="RHEA:52540"/>
        <dbReference type="ChEBI" id="CHEBI:16040"/>
        <dbReference type="ChEBI" id="CHEBI:17562"/>
        <dbReference type="ChEBI" id="CHEBI:43474"/>
        <dbReference type="ChEBI" id="CHEBI:57720"/>
        <dbReference type="EC" id="2.4.2.2"/>
    </reaction>
</comment>
<dbReference type="InterPro" id="IPR014710">
    <property type="entry name" value="RmlC-like_jellyroll"/>
</dbReference>
<proteinExistence type="inferred from homology"/>
<dbReference type="GO" id="GO:0047975">
    <property type="term" value="F:guanosine phosphorylase activity"/>
    <property type="evidence" value="ECO:0007669"/>
    <property type="project" value="RHEA"/>
</dbReference>
<dbReference type="SUPFAM" id="SSF51182">
    <property type="entry name" value="RmlC-like cupins"/>
    <property type="match status" value="1"/>
</dbReference>
<reference evidence="4 5" key="1">
    <citation type="submission" date="2019-08" db="EMBL/GenBank/DDBJ databases">
        <title>Marinobacter ZYF650 sp. nov., a marine bacterium isolated from seawater of the Mariana trench.</title>
        <authorList>
            <person name="Ahmad W."/>
        </authorList>
    </citation>
    <scope>NUCLEOTIDE SEQUENCE [LARGE SCALE GENOMIC DNA]</scope>
    <source>
        <strain evidence="4 5">ZYF650</strain>
    </source>
</reference>
<comment type="catalytic activity">
    <reaction evidence="3">
        <text>a purine D-ribonucleoside + phosphate = a purine nucleobase + alpha-D-ribose 1-phosphate</text>
        <dbReference type="Rhea" id="RHEA:19805"/>
        <dbReference type="ChEBI" id="CHEBI:26386"/>
        <dbReference type="ChEBI" id="CHEBI:43474"/>
        <dbReference type="ChEBI" id="CHEBI:57720"/>
        <dbReference type="ChEBI" id="CHEBI:142355"/>
        <dbReference type="EC" id="2.4.2.1"/>
    </reaction>
</comment>
<dbReference type="Proteomes" id="UP000323161">
    <property type="component" value="Unassembled WGS sequence"/>
</dbReference>
<dbReference type="CDD" id="cd20296">
    <property type="entry name" value="cupin_PpnP-like"/>
    <property type="match status" value="1"/>
</dbReference>
<gene>
    <name evidence="3" type="primary">ppnP</name>
    <name evidence="4" type="ORF">FWJ25_03600</name>
</gene>
<protein>
    <recommendedName>
        <fullName evidence="3">Pyrimidine/purine nucleoside phosphorylase</fullName>
        <ecNumber evidence="3">2.4.2.1</ecNumber>
        <ecNumber evidence="3">2.4.2.2</ecNumber>
    </recommendedName>
    <alternativeName>
        <fullName evidence="3">Adenosine phosphorylase</fullName>
    </alternativeName>
    <alternativeName>
        <fullName evidence="3">Cytidine phosphorylase</fullName>
    </alternativeName>
    <alternativeName>
        <fullName evidence="3">Guanosine phosphorylase</fullName>
    </alternativeName>
    <alternativeName>
        <fullName evidence="3">Inosine phosphorylase</fullName>
    </alternativeName>
    <alternativeName>
        <fullName evidence="3">Thymidine phosphorylase</fullName>
    </alternativeName>
    <alternativeName>
        <fullName evidence="3">Uridine phosphorylase</fullName>
    </alternativeName>
    <alternativeName>
        <fullName evidence="3">Xanthosine phosphorylase</fullName>
    </alternativeName>
</protein>
<dbReference type="EMBL" id="VTUU01000001">
    <property type="protein sequence ID" value="KAA1176228.1"/>
    <property type="molecule type" value="Genomic_DNA"/>
</dbReference>